<dbReference type="EMBL" id="HBGU01083016">
    <property type="protein sequence ID" value="CAD9550573.1"/>
    <property type="molecule type" value="Transcribed_RNA"/>
</dbReference>
<evidence type="ECO:0000313" key="1">
    <source>
        <dbReference type="EMBL" id="CAD9550573.1"/>
    </source>
</evidence>
<gene>
    <name evidence="1" type="ORF">CBRE1094_LOCUS45319</name>
</gene>
<sequence length="194" mass="20669">MQDLFARVGGADGTASDPVGVQTMVHIQSGHVIGDNLWLWRADHAVGGAVSKATNPCDHGIVVDGDDVTMYGLAVEHTWKDLVLWNGDRGKTFFFQSELPYIATQQEFGDPGYAGYHVSSSVKEHGGWGIGVYSNFDAYNVTVQSAIICPPAVESGFVNPLTVKLNGNGGILHIVNNKGNSSIGSGTSVNYWCP</sequence>
<dbReference type="InterPro" id="IPR012334">
    <property type="entry name" value="Pectin_lyas_fold"/>
</dbReference>
<dbReference type="AlphaFoldDB" id="A0A7S2JLI1"/>
<proteinExistence type="predicted"/>
<name>A0A7S2JLI1_9EUKA</name>
<reference evidence="1" key="1">
    <citation type="submission" date="2021-01" db="EMBL/GenBank/DDBJ databases">
        <authorList>
            <person name="Corre E."/>
            <person name="Pelletier E."/>
            <person name="Niang G."/>
            <person name="Scheremetjew M."/>
            <person name="Finn R."/>
            <person name="Kale V."/>
            <person name="Holt S."/>
            <person name="Cochrane G."/>
            <person name="Meng A."/>
            <person name="Brown T."/>
            <person name="Cohen L."/>
        </authorList>
    </citation>
    <scope>NUCLEOTIDE SEQUENCE</scope>
    <source>
        <strain evidence="1">UTEX LB 985</strain>
    </source>
</reference>
<accession>A0A7S2JLI1</accession>
<organism evidence="1">
    <name type="scientific">Haptolina brevifila</name>
    <dbReference type="NCBI Taxonomy" id="156173"/>
    <lineage>
        <taxon>Eukaryota</taxon>
        <taxon>Haptista</taxon>
        <taxon>Haptophyta</taxon>
        <taxon>Prymnesiophyceae</taxon>
        <taxon>Prymnesiales</taxon>
        <taxon>Prymnesiaceae</taxon>
        <taxon>Haptolina</taxon>
    </lineage>
</organism>
<dbReference type="Gene3D" id="2.160.20.10">
    <property type="entry name" value="Single-stranded right-handed beta-helix, Pectin lyase-like"/>
    <property type="match status" value="1"/>
</dbReference>
<protein>
    <submittedName>
        <fullName evidence="1">Uncharacterized protein</fullName>
    </submittedName>
</protein>